<name>A0A1Y1Z5E8_9FUNG</name>
<reference evidence="12 13" key="1">
    <citation type="submission" date="2016-07" db="EMBL/GenBank/DDBJ databases">
        <title>Pervasive Adenine N6-methylation of Active Genes in Fungi.</title>
        <authorList>
            <consortium name="DOE Joint Genome Institute"/>
            <person name="Mondo S.J."/>
            <person name="Dannebaum R.O."/>
            <person name="Kuo R.C."/>
            <person name="Labutti K."/>
            <person name="Haridas S."/>
            <person name="Kuo A."/>
            <person name="Salamov A."/>
            <person name="Ahrendt S.R."/>
            <person name="Lipzen A."/>
            <person name="Sullivan W."/>
            <person name="Andreopoulos W.B."/>
            <person name="Clum A."/>
            <person name="Lindquist E."/>
            <person name="Daum C."/>
            <person name="Ramamoorthy G.K."/>
            <person name="Gryganskyi A."/>
            <person name="Culley D."/>
            <person name="Magnuson J.K."/>
            <person name="James T.Y."/>
            <person name="O'Malley M.A."/>
            <person name="Stajich J.E."/>
            <person name="Spatafora J.W."/>
            <person name="Visel A."/>
            <person name="Grigoriev I.V."/>
        </authorList>
    </citation>
    <scope>NUCLEOTIDE SEQUENCE [LARGE SCALE GENOMIC DNA]</scope>
    <source>
        <strain evidence="12 13">CBS 931.73</strain>
    </source>
</reference>
<evidence type="ECO:0000256" key="1">
    <source>
        <dbReference type="ARBA" id="ARBA00004651"/>
    </source>
</evidence>
<keyword evidence="8 10" id="KW-0472">Membrane</keyword>
<dbReference type="SMART" id="SM00326">
    <property type="entry name" value="SH3"/>
    <property type="match status" value="1"/>
</dbReference>
<dbReference type="InterPro" id="IPR001452">
    <property type="entry name" value="SH3_domain"/>
</dbReference>
<dbReference type="Gene3D" id="2.30.30.40">
    <property type="entry name" value="SH3 Domains"/>
    <property type="match status" value="1"/>
</dbReference>
<keyword evidence="13" id="KW-1185">Reference proteome</keyword>
<comment type="caution">
    <text evidence="12">The sequence shown here is derived from an EMBL/GenBank/DDBJ whole genome shotgun (WGS) entry which is preliminary data.</text>
</comment>
<dbReference type="InParanoid" id="A0A1Y1Z5E8"/>
<evidence type="ECO:0000313" key="13">
    <source>
        <dbReference type="Proteomes" id="UP000193498"/>
    </source>
</evidence>
<evidence type="ECO:0000256" key="9">
    <source>
        <dbReference type="PROSITE-ProRule" id="PRU00192"/>
    </source>
</evidence>
<dbReference type="SUPFAM" id="SSF50044">
    <property type="entry name" value="SH3-domain"/>
    <property type="match status" value="1"/>
</dbReference>
<feature type="domain" description="SH3" evidence="11">
    <location>
        <begin position="176"/>
        <end position="235"/>
    </location>
</feature>
<dbReference type="InterPro" id="IPR035522">
    <property type="entry name" value="Sho1_SH3"/>
</dbReference>
<keyword evidence="7" id="KW-0346">Stress response</keyword>
<dbReference type="PROSITE" id="PS50002">
    <property type="entry name" value="SH3"/>
    <property type="match status" value="1"/>
</dbReference>
<keyword evidence="4" id="KW-1003">Cell membrane</keyword>
<sequence length="235" mass="25791">MYQKFTYQSPFFLFTLVLNLCGFIVSFVSSCALRASGFTWFVIAYLFCLIFGISVATFGGFIKRLRLAFLPLAGIAIMFLVIEIDDTIYSKVTSIVALGTGFVITAIGMIAWIFGLGFEDDTEEQELNYSGEMIEGEASPQMGAVAHGITQRPTGGSTSTTGMGMGFYPPLVQNPSYSYKALAVYSYEASHADPNEISFAKDEVLDIVDTKGKWWQARRSDGTVGIVPSNYLRVI</sequence>
<dbReference type="OrthoDB" id="5983572at2759"/>
<evidence type="ECO:0000256" key="8">
    <source>
        <dbReference type="ARBA" id="ARBA00023136"/>
    </source>
</evidence>
<feature type="transmembrane region" description="Helical" evidence="10">
    <location>
        <begin position="68"/>
        <end position="84"/>
    </location>
</feature>
<keyword evidence="3 9" id="KW-0728">SH3 domain</keyword>
<proteinExistence type="inferred from homology"/>
<dbReference type="InterPro" id="IPR036028">
    <property type="entry name" value="SH3-like_dom_sf"/>
</dbReference>
<dbReference type="Proteomes" id="UP000193498">
    <property type="component" value="Unassembled WGS sequence"/>
</dbReference>
<feature type="transmembrane region" description="Helical" evidence="10">
    <location>
        <begin position="12"/>
        <end position="33"/>
    </location>
</feature>
<dbReference type="CDD" id="cd11855">
    <property type="entry name" value="SH3_Sho1p"/>
    <property type="match status" value="1"/>
</dbReference>
<organism evidence="12 13">
    <name type="scientific">Basidiobolus meristosporus CBS 931.73</name>
    <dbReference type="NCBI Taxonomy" id="1314790"/>
    <lineage>
        <taxon>Eukaryota</taxon>
        <taxon>Fungi</taxon>
        <taxon>Fungi incertae sedis</taxon>
        <taxon>Zoopagomycota</taxon>
        <taxon>Entomophthoromycotina</taxon>
        <taxon>Basidiobolomycetes</taxon>
        <taxon>Basidiobolales</taxon>
        <taxon>Basidiobolaceae</taxon>
        <taxon>Basidiobolus</taxon>
    </lineage>
</organism>
<comment type="subcellular location">
    <subcellularLocation>
        <location evidence="1">Cell membrane</location>
        <topology evidence="1">Multi-pass membrane protein</topology>
    </subcellularLocation>
</comment>
<dbReference type="PRINTS" id="PR00452">
    <property type="entry name" value="SH3DOMAIN"/>
</dbReference>
<feature type="transmembrane region" description="Helical" evidence="10">
    <location>
        <begin position="96"/>
        <end position="118"/>
    </location>
</feature>
<evidence type="ECO:0000256" key="3">
    <source>
        <dbReference type="ARBA" id="ARBA00022443"/>
    </source>
</evidence>
<dbReference type="AlphaFoldDB" id="A0A1Y1Z5E8"/>
<evidence type="ECO:0000256" key="6">
    <source>
        <dbReference type="ARBA" id="ARBA00022989"/>
    </source>
</evidence>
<keyword evidence="6 10" id="KW-1133">Transmembrane helix</keyword>
<gene>
    <name evidence="12" type="ORF">K493DRAFT_37010</name>
</gene>
<evidence type="ECO:0000256" key="10">
    <source>
        <dbReference type="SAM" id="Phobius"/>
    </source>
</evidence>
<evidence type="ECO:0000259" key="11">
    <source>
        <dbReference type="PROSITE" id="PS50002"/>
    </source>
</evidence>
<evidence type="ECO:0000256" key="5">
    <source>
        <dbReference type="ARBA" id="ARBA00022692"/>
    </source>
</evidence>
<dbReference type="EMBL" id="MCFE01000024">
    <property type="protein sequence ID" value="ORY05522.1"/>
    <property type="molecule type" value="Genomic_DNA"/>
</dbReference>
<dbReference type="GO" id="GO:0005886">
    <property type="term" value="C:plasma membrane"/>
    <property type="evidence" value="ECO:0007669"/>
    <property type="project" value="UniProtKB-SubCell"/>
</dbReference>
<evidence type="ECO:0000256" key="4">
    <source>
        <dbReference type="ARBA" id="ARBA00022475"/>
    </source>
</evidence>
<evidence type="ECO:0000256" key="2">
    <source>
        <dbReference type="ARBA" id="ARBA00009739"/>
    </source>
</evidence>
<keyword evidence="5 10" id="KW-0812">Transmembrane</keyword>
<evidence type="ECO:0000256" key="7">
    <source>
        <dbReference type="ARBA" id="ARBA00023016"/>
    </source>
</evidence>
<dbReference type="Pfam" id="PF00018">
    <property type="entry name" value="SH3_1"/>
    <property type="match status" value="1"/>
</dbReference>
<protein>
    <recommendedName>
        <fullName evidence="11">SH3 domain-containing protein</fullName>
    </recommendedName>
</protein>
<dbReference type="STRING" id="1314790.A0A1Y1Z5E8"/>
<comment type="similarity">
    <text evidence="2">Belongs to the SHO1 family.</text>
</comment>
<dbReference type="PROSITE" id="PS51257">
    <property type="entry name" value="PROKAR_LIPOPROTEIN"/>
    <property type="match status" value="1"/>
</dbReference>
<feature type="transmembrane region" description="Helical" evidence="10">
    <location>
        <begin position="40"/>
        <end position="62"/>
    </location>
</feature>
<evidence type="ECO:0000313" key="12">
    <source>
        <dbReference type="EMBL" id="ORY05522.1"/>
    </source>
</evidence>
<accession>A0A1Y1Z5E8</accession>